<evidence type="ECO:0000313" key="1">
    <source>
        <dbReference type="EMBL" id="OMO67670.1"/>
    </source>
</evidence>
<protein>
    <submittedName>
        <fullName evidence="1">Glutamyl-tRNA synthetase</fullName>
    </submittedName>
</protein>
<sequence length="107" mass="12579">MTHPDLVWGYGWKIRKYPRLSRRFVQVCDRVRTNSRKLIRSECRGLVIRRCLELSSVGRLEVDVLTAAPRLRVSLIFSFARCLSPRRGVVQCCFERQRHRSVYDLGA</sequence>
<proteinExistence type="predicted"/>
<dbReference type="Proteomes" id="UP000187203">
    <property type="component" value="Unassembled WGS sequence"/>
</dbReference>
<comment type="caution">
    <text evidence="1">The sequence shown here is derived from an EMBL/GenBank/DDBJ whole genome shotgun (WGS) entry which is preliminary data.</text>
</comment>
<accession>A0A1R3HBF5</accession>
<evidence type="ECO:0000313" key="2">
    <source>
        <dbReference type="Proteomes" id="UP000187203"/>
    </source>
</evidence>
<name>A0A1R3HBF5_9ROSI</name>
<dbReference type="AlphaFoldDB" id="A0A1R3HBF5"/>
<organism evidence="1 2">
    <name type="scientific">Corchorus olitorius</name>
    <dbReference type="NCBI Taxonomy" id="93759"/>
    <lineage>
        <taxon>Eukaryota</taxon>
        <taxon>Viridiplantae</taxon>
        <taxon>Streptophyta</taxon>
        <taxon>Embryophyta</taxon>
        <taxon>Tracheophyta</taxon>
        <taxon>Spermatophyta</taxon>
        <taxon>Magnoliopsida</taxon>
        <taxon>eudicotyledons</taxon>
        <taxon>Gunneridae</taxon>
        <taxon>Pentapetalae</taxon>
        <taxon>rosids</taxon>
        <taxon>malvids</taxon>
        <taxon>Malvales</taxon>
        <taxon>Malvaceae</taxon>
        <taxon>Grewioideae</taxon>
        <taxon>Apeibeae</taxon>
        <taxon>Corchorus</taxon>
    </lineage>
</organism>
<gene>
    <name evidence="1" type="ORF">COLO4_30040</name>
</gene>
<keyword evidence="2" id="KW-1185">Reference proteome</keyword>
<dbReference type="EMBL" id="AWUE01020577">
    <property type="protein sequence ID" value="OMO67670.1"/>
    <property type="molecule type" value="Genomic_DNA"/>
</dbReference>
<reference evidence="2" key="1">
    <citation type="submission" date="2013-09" db="EMBL/GenBank/DDBJ databases">
        <title>Corchorus olitorius genome sequencing.</title>
        <authorList>
            <person name="Alam M."/>
            <person name="Haque M.S."/>
            <person name="Islam M.S."/>
            <person name="Emdad E.M."/>
            <person name="Islam M.M."/>
            <person name="Ahmed B."/>
            <person name="Halim A."/>
            <person name="Hossen Q.M.M."/>
            <person name="Hossain M.Z."/>
            <person name="Ahmed R."/>
            <person name="Khan M.M."/>
            <person name="Islam R."/>
            <person name="Rashid M.M."/>
            <person name="Khan S.A."/>
            <person name="Rahman M.S."/>
            <person name="Alam M."/>
            <person name="Yahiya A.S."/>
            <person name="Khan M.S."/>
            <person name="Azam M.S."/>
            <person name="Haque T."/>
            <person name="Lashkar M.Z.H."/>
            <person name="Akhand A.I."/>
            <person name="Morshed G."/>
            <person name="Roy S."/>
            <person name="Uddin K.S."/>
            <person name="Rabeya T."/>
            <person name="Hossain A.S."/>
            <person name="Chowdhury A."/>
            <person name="Snigdha A.R."/>
            <person name="Mortoza M.S."/>
            <person name="Matin S.A."/>
            <person name="Hoque S.M.E."/>
            <person name="Islam M.K."/>
            <person name="Roy D.K."/>
            <person name="Haider R."/>
            <person name="Moosa M.M."/>
            <person name="Elias S.M."/>
            <person name="Hasan A.M."/>
            <person name="Jahan S."/>
            <person name="Shafiuddin M."/>
            <person name="Mahmood N."/>
            <person name="Shommy N.S."/>
        </authorList>
    </citation>
    <scope>NUCLEOTIDE SEQUENCE [LARGE SCALE GENOMIC DNA]</scope>
    <source>
        <strain evidence="2">cv. O-4</strain>
    </source>
</reference>